<evidence type="ECO:0000256" key="1">
    <source>
        <dbReference type="ARBA" id="ARBA00004430"/>
    </source>
</evidence>
<comment type="caution">
    <text evidence="7">The sequence shown here is derived from an EMBL/GenBank/DDBJ whole genome shotgun (WGS) entry which is preliminary data.</text>
</comment>
<evidence type="ECO:0000259" key="6">
    <source>
        <dbReference type="PROSITE" id="PS50181"/>
    </source>
</evidence>
<feature type="signal peptide" evidence="5">
    <location>
        <begin position="1"/>
        <end position="23"/>
    </location>
</feature>
<proteinExistence type="predicted"/>
<organism evidence="7 8">
    <name type="scientific">Micractinium conductrix</name>
    <dbReference type="NCBI Taxonomy" id="554055"/>
    <lineage>
        <taxon>Eukaryota</taxon>
        <taxon>Viridiplantae</taxon>
        <taxon>Chlorophyta</taxon>
        <taxon>core chlorophytes</taxon>
        <taxon>Trebouxiophyceae</taxon>
        <taxon>Chlorellales</taxon>
        <taxon>Chlorellaceae</taxon>
        <taxon>Chlorella clade</taxon>
        <taxon>Micractinium</taxon>
    </lineage>
</organism>
<dbReference type="InterPro" id="IPR001810">
    <property type="entry name" value="F-box_dom"/>
</dbReference>
<accession>A0A2P6VEM6</accession>
<dbReference type="Pfam" id="PF00646">
    <property type="entry name" value="F-box"/>
    <property type="match status" value="1"/>
</dbReference>
<dbReference type="Proteomes" id="UP000239649">
    <property type="component" value="Unassembled WGS sequence"/>
</dbReference>
<keyword evidence="3" id="KW-0677">Repeat</keyword>
<evidence type="ECO:0000313" key="8">
    <source>
        <dbReference type="Proteomes" id="UP000239649"/>
    </source>
</evidence>
<dbReference type="EMBL" id="LHPF02000010">
    <property type="protein sequence ID" value="PSC72546.1"/>
    <property type="molecule type" value="Genomic_DNA"/>
</dbReference>
<dbReference type="InterPro" id="IPR050216">
    <property type="entry name" value="LRR_domain-containing"/>
</dbReference>
<evidence type="ECO:0000256" key="5">
    <source>
        <dbReference type="SAM" id="SignalP"/>
    </source>
</evidence>
<dbReference type="PANTHER" id="PTHR48051:SF54">
    <property type="entry name" value="LEUCINE-RICH REPEAT-CONTAINING PROTEIN"/>
    <property type="match status" value="1"/>
</dbReference>
<dbReference type="SMART" id="SM00369">
    <property type="entry name" value="LRR_TYP"/>
    <property type="match status" value="3"/>
</dbReference>
<dbReference type="GO" id="GO:0005930">
    <property type="term" value="C:axoneme"/>
    <property type="evidence" value="ECO:0007669"/>
    <property type="project" value="UniProtKB-SubCell"/>
</dbReference>
<dbReference type="InterPro" id="IPR032675">
    <property type="entry name" value="LRR_dom_sf"/>
</dbReference>
<protein>
    <submittedName>
        <fullName evidence="7">Early light-inducible</fullName>
    </submittedName>
</protein>
<keyword evidence="5" id="KW-0732">Signal</keyword>
<dbReference type="InterPro" id="IPR003591">
    <property type="entry name" value="Leu-rich_rpt_typical-subtyp"/>
</dbReference>
<dbReference type="Gene3D" id="3.80.10.10">
    <property type="entry name" value="Ribonuclease Inhibitor"/>
    <property type="match status" value="1"/>
</dbReference>
<feature type="region of interest" description="Disordered" evidence="4">
    <location>
        <begin position="863"/>
        <end position="891"/>
    </location>
</feature>
<evidence type="ECO:0000256" key="4">
    <source>
        <dbReference type="SAM" id="MobiDB-lite"/>
    </source>
</evidence>
<sequence>MTTRLALALAAALLLAGAGRTNAQCYKADQSVNIRTAADICSASKGSLAAGDIVQTQGAAQQVCYNWLQVQVVSGALNGGQGYADQARDSCSSSKGTLQSDDTVKAQGGPTKECYTWQSMKVLTGGQTGQTGYVNLDAMSATPCPAGQPAPGGACINPGDPCQQATECCQAMGGVKCEPSAPGLPKVHRSGDSQLTCYSLVQVPVESGAVKGGQGYVDRDQMSGAICPLGIPGGTLCLKAGTSNAQLLSMPDPCASSKGALQKLDIVRALGEVMKQCYNWREVTAVTGSQTGLSGWLSLDAAQATECPGPAVPGGACINPGNPCQQASECCQVAGGTTCEPPAPGMPKVCTGAAARTAAPAEATSPPAEASSPPAEGAVLSAAPPAMPAPRMGLLDLPPDVLLRVVAQASQDDRLCVLPLVCKRLRDLLVGPSEAWRCVEVHLVGEQPHGEEDWQEGGAALSRWRAFCRWLARRLGGIEELRLAVDASNWEESADQPALGRLLTCNGTTGMLIPCDLPLAKLSLQWMGATRLRTLVLSESLPCLRKLAFPHGTDLLVDASPSDCRAPHLGMPRLTDFGLIDGNLRGSIDLPWLPPSLTMLVLAAVQLRGLPGVLDHLPRLRSLVLDHNPGLGGSSLARLARLSALQELNLSECALHSFPRQLSALTGLRILYLHHAFADAGSLGAADWDTLASLRRLCFLSISCNALFHLPAVVTGMKQLRGLHIEENWIRWLPPAPFLSNLRELLLDWRGALGGGASLAHATALTRLVLNDHSCPEIGHEGQHPAVDTLLCTLGRLPALQLIEDVAPEQDASFISAPVARALLLLGRACPHARLGTMPTTNAGWTLSSLVAELPHNDGLSLLAAEEGGSGDDEGEGGGGDDGVAAGTAEPPAAALGDLPDVLLGACFALAGLENGAALTLVSRRFRRVFYSEAALWRSVRLTPSKIYSLSLVDESDTGLADWLVDPDPARTGALLNTQLALSARVGALVERLEVSGAGLLQAAADQLRHRSQWDVAALLRCLRPGVLKELHLLRLRARSMPPELLPSVLELRQLTCLWLESTMALPDLRLRSPSGQLLPPKLICIPSKMVCIAAAPATRATSHAPRLAAAGPAAHRSTTLVVRAAIADAATAKKTLKALNITKSTLVDSNGGRAVRNVDGEIYEVVYQQESGAIKVLCKSQQLEYATEIGKDSRIAIVLESAVPMAGGAPPFAQLQAVLKASAPGPEILNGRLAMMAFLGVAGVELATGQTAVQQLSSVGGAGAAVALAAAVSAASLAPLLLGKVKPEAAFPNANDSYANQHLPYFWTGIAEVINGRVAMLGLAALLINEAVRGAPLF</sequence>
<dbReference type="PANTHER" id="PTHR48051">
    <property type="match status" value="1"/>
</dbReference>
<keyword evidence="8" id="KW-1185">Reference proteome</keyword>
<feature type="domain" description="F-box" evidence="6">
    <location>
        <begin position="391"/>
        <end position="439"/>
    </location>
</feature>
<dbReference type="SUPFAM" id="SSF103511">
    <property type="entry name" value="Chlorophyll a-b binding protein"/>
    <property type="match status" value="1"/>
</dbReference>
<keyword evidence="2" id="KW-0433">Leucine-rich repeat</keyword>
<dbReference type="SUPFAM" id="SSF52058">
    <property type="entry name" value="L domain-like"/>
    <property type="match status" value="1"/>
</dbReference>
<feature type="chain" id="PRO_5015126077" evidence="5">
    <location>
        <begin position="24"/>
        <end position="1339"/>
    </location>
</feature>
<dbReference type="PROSITE" id="PS50181">
    <property type="entry name" value="FBOX"/>
    <property type="match status" value="1"/>
</dbReference>
<reference evidence="7 8" key="1">
    <citation type="journal article" date="2018" name="Plant J.">
        <title>Genome sequences of Chlorella sorokiniana UTEX 1602 and Micractinium conductrix SAG 241.80: implications to maltose excretion by a green alga.</title>
        <authorList>
            <person name="Arriola M.B."/>
            <person name="Velmurugan N."/>
            <person name="Zhang Y."/>
            <person name="Plunkett M.H."/>
            <person name="Hondzo H."/>
            <person name="Barney B.M."/>
        </authorList>
    </citation>
    <scope>NUCLEOTIDE SEQUENCE [LARGE SCALE GENOMIC DNA]</scope>
    <source>
        <strain evidence="7 8">SAG 241.80</strain>
    </source>
</reference>
<gene>
    <name evidence="7" type="ORF">C2E20_4195</name>
</gene>
<evidence type="ECO:0000256" key="2">
    <source>
        <dbReference type="ARBA" id="ARBA00022614"/>
    </source>
</evidence>
<dbReference type="OrthoDB" id="513190at2759"/>
<name>A0A2P6VEM6_9CHLO</name>
<comment type="subcellular location">
    <subcellularLocation>
        <location evidence="1">Cytoplasm</location>
        <location evidence="1">Cytoskeleton</location>
        <location evidence="1">Cilium axoneme</location>
    </subcellularLocation>
</comment>
<evidence type="ECO:0000313" key="7">
    <source>
        <dbReference type="EMBL" id="PSC72546.1"/>
    </source>
</evidence>
<dbReference type="Gene3D" id="1.10.3460.10">
    <property type="entry name" value="Chlorophyll a/b binding protein domain"/>
    <property type="match status" value="1"/>
</dbReference>
<evidence type="ECO:0000256" key="3">
    <source>
        <dbReference type="ARBA" id="ARBA00022737"/>
    </source>
</evidence>